<proteinExistence type="predicted"/>
<dbReference type="EMBL" id="JBBPBK010000130">
    <property type="protein sequence ID" value="KAK9266464.1"/>
    <property type="molecule type" value="Genomic_DNA"/>
</dbReference>
<evidence type="ECO:0000313" key="2">
    <source>
        <dbReference type="Proteomes" id="UP001415857"/>
    </source>
</evidence>
<reference evidence="1 2" key="1">
    <citation type="journal article" date="2024" name="Plant J.">
        <title>Genome sequences and population genomics reveal climatic adaptation and genomic divergence between two closely related sweetgum species.</title>
        <authorList>
            <person name="Xu W.Q."/>
            <person name="Ren C.Q."/>
            <person name="Zhang X.Y."/>
            <person name="Comes H.P."/>
            <person name="Liu X.H."/>
            <person name="Li Y.G."/>
            <person name="Kettle C.J."/>
            <person name="Jalonen R."/>
            <person name="Gaisberger H."/>
            <person name="Ma Y.Z."/>
            <person name="Qiu Y.X."/>
        </authorList>
    </citation>
    <scope>NUCLEOTIDE SEQUENCE [LARGE SCALE GENOMIC DNA]</scope>
    <source>
        <strain evidence="1">Hangzhou</strain>
    </source>
</reference>
<gene>
    <name evidence="1" type="ORF">L1049_021375</name>
</gene>
<sequence>MDLGNLKEVKFGKSLHSICIKTGLDRDVFVQNNMMTFYWIDSFLGSALVDMCSGVGSFLTLIKVCLKLDAARQTASDFDAACKDQLSQMLQMLHGCYVGDGFCTCKLLVVGCLPLTSNGPGISPCFMSALCLFSMFVGETGISEMQNLELDFGVVVYIGLLNPGHKLTKRVHHAGGWSNTQPSLFV</sequence>
<name>A0AAP0N8C6_LIQFO</name>
<organism evidence="1 2">
    <name type="scientific">Liquidambar formosana</name>
    <name type="common">Formosan gum</name>
    <dbReference type="NCBI Taxonomy" id="63359"/>
    <lineage>
        <taxon>Eukaryota</taxon>
        <taxon>Viridiplantae</taxon>
        <taxon>Streptophyta</taxon>
        <taxon>Embryophyta</taxon>
        <taxon>Tracheophyta</taxon>
        <taxon>Spermatophyta</taxon>
        <taxon>Magnoliopsida</taxon>
        <taxon>eudicotyledons</taxon>
        <taxon>Gunneridae</taxon>
        <taxon>Pentapetalae</taxon>
        <taxon>Saxifragales</taxon>
        <taxon>Altingiaceae</taxon>
        <taxon>Liquidambar</taxon>
    </lineage>
</organism>
<comment type="caution">
    <text evidence="1">The sequence shown here is derived from an EMBL/GenBank/DDBJ whole genome shotgun (WGS) entry which is preliminary data.</text>
</comment>
<dbReference type="Proteomes" id="UP001415857">
    <property type="component" value="Unassembled WGS sequence"/>
</dbReference>
<evidence type="ECO:0000313" key="1">
    <source>
        <dbReference type="EMBL" id="KAK9266464.1"/>
    </source>
</evidence>
<accession>A0AAP0N8C6</accession>
<protein>
    <submittedName>
        <fullName evidence="1">Uncharacterized protein</fullName>
    </submittedName>
</protein>
<dbReference type="AlphaFoldDB" id="A0AAP0N8C6"/>
<keyword evidence="2" id="KW-1185">Reference proteome</keyword>